<feature type="coiled-coil region" evidence="1">
    <location>
        <begin position="598"/>
        <end position="625"/>
    </location>
</feature>
<feature type="region of interest" description="Disordered" evidence="2">
    <location>
        <begin position="196"/>
        <end position="243"/>
    </location>
</feature>
<sequence length="727" mass="81102">MKVPKVQESTSNITQGVGKNLKGIGQAMKTMINLNDSAKQNTTAASTAAAVTEADDIPREDLLHLTMKLSKRLKTQEAQAAKIKAAFKKSSAFVNGVRNWVKHDVLECVEPAPSDLLDELAGWQKSWSTQEQSRRDQMEAYRGEVNKLEDDKDQAIVDLSSAHRRELLGLTSQLKHEAAQLVQEVDQGQYATLPSSVTQRASAPPDKEPAEEDTPLSVNGDALNGSPKSSPEDSEEIAPPPILNTVNYDNSVLGAQVLTLQSKCDSLQAELRRQERELSQARMVLSREQKKLSEKEEALGACQNRLDDALEAAASAEHARRELGVQHEERMVYLQLQLKNGKEDSSKLVSNHVAKLSDKESELAAQMALTIEKENIIKRHQAEINELRRSIPEEMVRYKAQMDAEESRLTGKEAEQLRSEVASNRALVARMRIEAEAADKAHATRTALVGTLQAQITALEEPMKELQEEIASAREAEKCAKEEKQKMGEKLKLEGDRAVRLKAQAQLEVAALRDAHSSEMVRQIAKQDAEVLKLREDHKGKSSLARQLVTEKEATIEILTKEVEELRSEVETGGHSERKIMELAKAQAVRETDRDIQANEDRRELERVTRELKEKESSLLSANRAVSDIRSEASDLRRVSKREGVNMEYLKNIMVQYLSLRDTAQKQTLERVVGTLLQFSPKESKQIEQARSAFWISYWTGPKQIQPPSNGVYMGGSSVPTSLPPTP</sequence>
<reference evidence="4" key="1">
    <citation type="submission" date="2021-01" db="EMBL/GenBank/DDBJ databases">
        <authorList>
            <person name="Corre E."/>
            <person name="Pelletier E."/>
            <person name="Niang G."/>
            <person name="Scheremetjew M."/>
            <person name="Finn R."/>
            <person name="Kale V."/>
            <person name="Holt S."/>
            <person name="Cochrane G."/>
            <person name="Meng A."/>
            <person name="Brown T."/>
            <person name="Cohen L."/>
        </authorList>
    </citation>
    <scope>NUCLEOTIDE SEQUENCE</scope>
    <source>
        <strain evidence="4">CCMP1381</strain>
    </source>
</reference>
<dbReference type="Pfam" id="PF01465">
    <property type="entry name" value="GRIP"/>
    <property type="match status" value="1"/>
</dbReference>
<feature type="coiled-coil region" evidence="1">
    <location>
        <begin position="257"/>
        <end position="312"/>
    </location>
</feature>
<name>A0A7S2GZ80_9STRA</name>
<dbReference type="PROSITE" id="PS50913">
    <property type="entry name" value="GRIP"/>
    <property type="match status" value="1"/>
</dbReference>
<dbReference type="SMART" id="SM00755">
    <property type="entry name" value="Grip"/>
    <property type="match status" value="1"/>
</dbReference>
<evidence type="ECO:0000256" key="2">
    <source>
        <dbReference type="SAM" id="MobiDB-lite"/>
    </source>
</evidence>
<dbReference type="SUPFAM" id="SSF101283">
    <property type="entry name" value="GRIP domain"/>
    <property type="match status" value="1"/>
</dbReference>
<feature type="region of interest" description="Disordered" evidence="2">
    <location>
        <begin position="707"/>
        <end position="727"/>
    </location>
</feature>
<feature type="coiled-coil region" evidence="1">
    <location>
        <begin position="449"/>
        <end position="483"/>
    </location>
</feature>
<feature type="domain" description="GRIP" evidence="3">
    <location>
        <begin position="640"/>
        <end position="690"/>
    </location>
</feature>
<organism evidence="4">
    <name type="scientific">Octactis speculum</name>
    <dbReference type="NCBI Taxonomy" id="3111310"/>
    <lineage>
        <taxon>Eukaryota</taxon>
        <taxon>Sar</taxon>
        <taxon>Stramenopiles</taxon>
        <taxon>Ochrophyta</taxon>
        <taxon>Dictyochophyceae</taxon>
        <taxon>Dictyochales</taxon>
        <taxon>Dictyochaceae</taxon>
        <taxon>Octactis</taxon>
    </lineage>
</organism>
<gene>
    <name evidence="4" type="ORF">DSPE1174_LOCUS28558</name>
</gene>
<keyword evidence="1" id="KW-0175">Coiled coil</keyword>
<dbReference type="InterPro" id="IPR000237">
    <property type="entry name" value="GRIP_dom"/>
</dbReference>
<protein>
    <recommendedName>
        <fullName evidence="3">GRIP domain-containing protein</fullName>
    </recommendedName>
</protein>
<evidence type="ECO:0000313" key="4">
    <source>
        <dbReference type="EMBL" id="CAD9475858.1"/>
    </source>
</evidence>
<dbReference type="EMBL" id="HBGS01055170">
    <property type="protein sequence ID" value="CAD9475858.1"/>
    <property type="molecule type" value="Transcribed_RNA"/>
</dbReference>
<proteinExistence type="predicted"/>
<accession>A0A7S2GZ80</accession>
<dbReference type="AlphaFoldDB" id="A0A7S2GZ80"/>
<evidence type="ECO:0000259" key="3">
    <source>
        <dbReference type="PROSITE" id="PS50913"/>
    </source>
</evidence>
<dbReference type="Gene3D" id="1.10.220.60">
    <property type="entry name" value="GRIP domain"/>
    <property type="match status" value="1"/>
</dbReference>
<evidence type="ECO:0000256" key="1">
    <source>
        <dbReference type="SAM" id="Coils"/>
    </source>
</evidence>